<dbReference type="GO" id="GO:0006783">
    <property type="term" value="P:heme biosynthetic process"/>
    <property type="evidence" value="ECO:0007669"/>
    <property type="project" value="TreeGrafter"/>
</dbReference>
<comment type="catalytic activity">
    <reaction evidence="8">
        <text>4 porphobilinogen + H2O = hydroxymethylbilane + 4 NH4(+)</text>
        <dbReference type="Rhea" id="RHEA:13185"/>
        <dbReference type="ChEBI" id="CHEBI:15377"/>
        <dbReference type="ChEBI" id="CHEBI:28938"/>
        <dbReference type="ChEBI" id="CHEBI:57845"/>
        <dbReference type="ChEBI" id="CHEBI:58126"/>
        <dbReference type="EC" id="2.5.1.61"/>
    </reaction>
</comment>
<evidence type="ECO:0000256" key="7">
    <source>
        <dbReference type="ARBA" id="ARBA00023244"/>
    </source>
</evidence>
<evidence type="ECO:0000259" key="11">
    <source>
        <dbReference type="Pfam" id="PF03900"/>
    </source>
</evidence>
<evidence type="ECO:0000313" key="12">
    <source>
        <dbReference type="EMBL" id="TWP29913.1"/>
    </source>
</evidence>
<dbReference type="EC" id="2.5.1.61" evidence="9"/>
<evidence type="ECO:0000256" key="8">
    <source>
        <dbReference type="ARBA" id="ARBA00048169"/>
    </source>
</evidence>
<dbReference type="PIRSF" id="PIRSF001438">
    <property type="entry name" value="4pyrrol_synth_OHMeBilane_synth"/>
    <property type="match status" value="1"/>
</dbReference>
<comment type="cofactor">
    <cofactor evidence="1">
        <name>dipyrromethane</name>
        <dbReference type="ChEBI" id="CHEBI:60342"/>
    </cofactor>
</comment>
<dbReference type="SUPFAM" id="SSF54782">
    <property type="entry name" value="Porphobilinogen deaminase (hydroxymethylbilane synthase), C-terminal domain"/>
    <property type="match status" value="1"/>
</dbReference>
<evidence type="ECO:0000256" key="2">
    <source>
        <dbReference type="ARBA" id="ARBA00002869"/>
    </source>
</evidence>
<dbReference type="Gene3D" id="3.40.190.10">
    <property type="entry name" value="Periplasmic binding protein-like II"/>
    <property type="match status" value="2"/>
</dbReference>
<keyword evidence="13" id="KW-1185">Reference proteome</keyword>
<sequence>MKPLRIGTRKSPLALWQAKEVEKKLNQLNIPTEIIPITSIGDKNLIQPLYEMNIVGVFTRDLDLALLNNEIDIAVHSLKDVPTILPKGIVLSAVLKRDYEADILVRNPKTNSTLKKFDGLHIGTGSLRRRAFWNAKYPNVNFHNLRGNLQTRLSKLETENLDGTIFSLAGIKRLNLNIDYEVLDFIIPAPGQGVVAISSLESNKEITNLMDTINHKETQICTEIERDFLNSLEGGCTAPIAAYAKIENESIIFKGGIVSLDGSKKLILEKKVPINKYSDLGKTLGKEAFEQGGNEIIKEFKTKN</sequence>
<dbReference type="GO" id="GO:0005737">
    <property type="term" value="C:cytoplasm"/>
    <property type="evidence" value="ECO:0007669"/>
    <property type="project" value="UniProtKB-UniRule"/>
</dbReference>
<dbReference type="InterPro" id="IPR022418">
    <property type="entry name" value="Porphobilinogen_deaminase_C"/>
</dbReference>
<proteinExistence type="inferred from homology"/>
<comment type="subunit">
    <text evidence="5">Monomer.</text>
</comment>
<comment type="function">
    <text evidence="2">Tetrapolymerization of the monopyrrole PBG into the hydroxymethylbilane pre-uroporphyrinogen in several discrete steps.</text>
</comment>
<evidence type="ECO:0000259" key="10">
    <source>
        <dbReference type="Pfam" id="PF01379"/>
    </source>
</evidence>
<dbReference type="InterPro" id="IPR022417">
    <property type="entry name" value="Porphobilin_deaminase_N"/>
</dbReference>
<dbReference type="InterPro" id="IPR036803">
    <property type="entry name" value="Porphobilinogen_deaminase_C_sf"/>
</dbReference>
<comment type="caution">
    <text evidence="12">The sequence shown here is derived from an EMBL/GenBank/DDBJ whole genome shotgun (WGS) entry which is preliminary data.</text>
</comment>
<dbReference type="InterPro" id="IPR000860">
    <property type="entry name" value="HemC"/>
</dbReference>
<dbReference type="CDD" id="cd13647">
    <property type="entry name" value="PBP2_PBGD_2"/>
    <property type="match status" value="1"/>
</dbReference>
<protein>
    <recommendedName>
        <fullName evidence="9">Hydroxymethylbilane synthase</fullName>
        <ecNumber evidence="9">2.5.1.61</ecNumber>
    </recommendedName>
</protein>
<feature type="domain" description="Porphobilinogen deaminase C-terminal" evidence="11">
    <location>
        <begin position="220"/>
        <end position="289"/>
    </location>
</feature>
<dbReference type="AlphaFoldDB" id="A0A563DJ62"/>
<comment type="similarity">
    <text evidence="4">Belongs to the HMBS family.</text>
</comment>
<evidence type="ECO:0000256" key="6">
    <source>
        <dbReference type="ARBA" id="ARBA00022679"/>
    </source>
</evidence>
<dbReference type="RefSeq" id="WP_146261609.1">
    <property type="nucleotide sequence ID" value="NZ_SELG01000029.1"/>
</dbReference>
<dbReference type="OrthoDB" id="9810298at2"/>
<name>A0A563DJ62_9FLAO</name>
<accession>A0A563DJ62</accession>
<evidence type="ECO:0000256" key="9">
    <source>
        <dbReference type="NCBIfam" id="TIGR00212"/>
    </source>
</evidence>
<comment type="pathway">
    <text evidence="3">Porphyrin-containing compound metabolism; protoporphyrin-IX biosynthesis; coproporphyrinogen-III from 5-aminolevulinate: step 2/4.</text>
</comment>
<dbReference type="PRINTS" id="PR00151">
    <property type="entry name" value="PORPHBDMNASE"/>
</dbReference>
<dbReference type="NCBIfam" id="TIGR00212">
    <property type="entry name" value="hemC"/>
    <property type="match status" value="1"/>
</dbReference>
<dbReference type="InterPro" id="IPR022419">
    <property type="entry name" value="Porphobilin_deaminase_cofac_BS"/>
</dbReference>
<organism evidence="12 13">
    <name type="scientific">Apibacter muscae</name>
    <dbReference type="NCBI Taxonomy" id="2509004"/>
    <lineage>
        <taxon>Bacteria</taxon>
        <taxon>Pseudomonadati</taxon>
        <taxon>Bacteroidota</taxon>
        <taxon>Flavobacteriia</taxon>
        <taxon>Flavobacteriales</taxon>
        <taxon>Weeksellaceae</taxon>
        <taxon>Apibacter</taxon>
    </lineage>
</organism>
<evidence type="ECO:0000256" key="1">
    <source>
        <dbReference type="ARBA" id="ARBA00001916"/>
    </source>
</evidence>
<dbReference type="PANTHER" id="PTHR11557:SF0">
    <property type="entry name" value="PORPHOBILINOGEN DEAMINASE"/>
    <property type="match status" value="1"/>
</dbReference>
<dbReference type="EMBL" id="SELH01000013">
    <property type="protein sequence ID" value="TWP29913.1"/>
    <property type="molecule type" value="Genomic_DNA"/>
</dbReference>
<feature type="domain" description="Porphobilinogen deaminase N-terminal" evidence="10">
    <location>
        <begin position="4"/>
        <end position="207"/>
    </location>
</feature>
<dbReference type="PANTHER" id="PTHR11557">
    <property type="entry name" value="PORPHOBILINOGEN DEAMINASE"/>
    <property type="match status" value="1"/>
</dbReference>
<reference evidence="12 13" key="1">
    <citation type="submission" date="2019-02" db="EMBL/GenBank/DDBJ databases">
        <title>Apibacter muscae sp. nov.: a novel member of the house fly microbiota.</title>
        <authorList>
            <person name="Park R."/>
        </authorList>
    </citation>
    <scope>NUCLEOTIDE SEQUENCE [LARGE SCALE GENOMIC DNA]</scope>
    <source>
        <strain evidence="12 13">AL1</strain>
    </source>
</reference>
<evidence type="ECO:0000256" key="4">
    <source>
        <dbReference type="ARBA" id="ARBA00005638"/>
    </source>
</evidence>
<dbReference type="GO" id="GO:0004418">
    <property type="term" value="F:hydroxymethylbilane synthase activity"/>
    <property type="evidence" value="ECO:0007669"/>
    <property type="project" value="UniProtKB-UniRule"/>
</dbReference>
<dbReference type="FunFam" id="3.40.190.10:FF:000086">
    <property type="entry name" value="Probable porphobilinogen deaminase"/>
    <property type="match status" value="1"/>
</dbReference>
<dbReference type="Gene3D" id="3.30.160.40">
    <property type="entry name" value="Porphobilinogen deaminase, C-terminal domain"/>
    <property type="match status" value="1"/>
</dbReference>
<keyword evidence="6 12" id="KW-0808">Transferase</keyword>
<evidence type="ECO:0000256" key="5">
    <source>
        <dbReference type="ARBA" id="ARBA00011245"/>
    </source>
</evidence>
<dbReference type="PROSITE" id="PS00533">
    <property type="entry name" value="PORPHOBILINOGEN_DEAM"/>
    <property type="match status" value="1"/>
</dbReference>
<dbReference type="SUPFAM" id="SSF53850">
    <property type="entry name" value="Periplasmic binding protein-like II"/>
    <property type="match status" value="1"/>
</dbReference>
<keyword evidence="7" id="KW-0627">Porphyrin biosynthesis</keyword>
<evidence type="ECO:0000256" key="3">
    <source>
        <dbReference type="ARBA" id="ARBA00004735"/>
    </source>
</evidence>
<evidence type="ECO:0000313" key="13">
    <source>
        <dbReference type="Proteomes" id="UP000319499"/>
    </source>
</evidence>
<dbReference type="Pfam" id="PF03900">
    <property type="entry name" value="Porphobil_deamC"/>
    <property type="match status" value="1"/>
</dbReference>
<gene>
    <name evidence="12" type="ORF">ETU09_02720</name>
</gene>
<dbReference type="Pfam" id="PF01379">
    <property type="entry name" value="Porphobil_deam"/>
    <property type="match status" value="1"/>
</dbReference>
<dbReference type="Proteomes" id="UP000319499">
    <property type="component" value="Unassembled WGS sequence"/>
</dbReference>